<feature type="domain" description="HNH" evidence="1">
    <location>
        <begin position="27"/>
        <end position="66"/>
    </location>
</feature>
<dbReference type="InterPro" id="IPR003615">
    <property type="entry name" value="HNH_nuc"/>
</dbReference>
<name>A0ABR9QNX0_9BACI</name>
<dbReference type="Pfam" id="PF01844">
    <property type="entry name" value="HNH"/>
    <property type="match status" value="1"/>
</dbReference>
<evidence type="ECO:0000313" key="2">
    <source>
        <dbReference type="EMBL" id="MBE4910191.1"/>
    </source>
</evidence>
<accession>A0ABR9QNX0</accession>
<dbReference type="InterPro" id="IPR002711">
    <property type="entry name" value="HNH"/>
</dbReference>
<dbReference type="CDD" id="cd00085">
    <property type="entry name" value="HNHc"/>
    <property type="match status" value="1"/>
</dbReference>
<protein>
    <submittedName>
        <fullName evidence="2">HNH endonuclease</fullName>
    </submittedName>
</protein>
<dbReference type="EMBL" id="JADCLJ010000024">
    <property type="protein sequence ID" value="MBE4910191.1"/>
    <property type="molecule type" value="Genomic_DNA"/>
</dbReference>
<sequence>MPKNRVPTETWRKNIRPLIWKRDKQKCTHCHILVNLTECHIDHIQSGKYANNGLKNLRTLCRRCHVLRLDSNHRGMIAKALLDKIIPPNWRKYVWSD</sequence>
<reference evidence="2 3" key="1">
    <citation type="submission" date="2020-10" db="EMBL/GenBank/DDBJ databases">
        <title>Bacillus sp. HD4P25, an endophyte from a halophyte.</title>
        <authorList>
            <person name="Sun J.-Q."/>
        </authorList>
    </citation>
    <scope>NUCLEOTIDE SEQUENCE [LARGE SCALE GENOMIC DNA]</scope>
    <source>
        <strain evidence="2 3">YIM 93174</strain>
    </source>
</reference>
<dbReference type="RefSeq" id="WP_193539453.1">
    <property type="nucleotide sequence ID" value="NZ_JADCLJ010000024.1"/>
</dbReference>
<keyword evidence="3" id="KW-1185">Reference proteome</keyword>
<dbReference type="Gene3D" id="1.10.30.50">
    <property type="match status" value="1"/>
</dbReference>
<dbReference type="GO" id="GO:0004519">
    <property type="term" value="F:endonuclease activity"/>
    <property type="evidence" value="ECO:0007669"/>
    <property type="project" value="UniProtKB-KW"/>
</dbReference>
<keyword evidence="2" id="KW-0378">Hydrolase</keyword>
<proteinExistence type="predicted"/>
<dbReference type="InterPro" id="IPR036280">
    <property type="entry name" value="Multihaem_cyt_sf"/>
</dbReference>
<dbReference type="Proteomes" id="UP001516662">
    <property type="component" value="Unassembled WGS sequence"/>
</dbReference>
<comment type="caution">
    <text evidence="2">The sequence shown here is derived from an EMBL/GenBank/DDBJ whole genome shotgun (WGS) entry which is preliminary data.</text>
</comment>
<evidence type="ECO:0000259" key="1">
    <source>
        <dbReference type="Pfam" id="PF01844"/>
    </source>
</evidence>
<keyword evidence="2" id="KW-0255">Endonuclease</keyword>
<keyword evidence="2" id="KW-0540">Nuclease</keyword>
<evidence type="ECO:0000313" key="3">
    <source>
        <dbReference type="Proteomes" id="UP001516662"/>
    </source>
</evidence>
<dbReference type="SUPFAM" id="SSF48695">
    <property type="entry name" value="Multiheme cytochromes"/>
    <property type="match status" value="1"/>
</dbReference>
<organism evidence="2 3">
    <name type="scientific">Litchfieldia luteola</name>
    <dbReference type="NCBI Taxonomy" id="682179"/>
    <lineage>
        <taxon>Bacteria</taxon>
        <taxon>Bacillati</taxon>
        <taxon>Bacillota</taxon>
        <taxon>Bacilli</taxon>
        <taxon>Bacillales</taxon>
        <taxon>Bacillaceae</taxon>
        <taxon>Litchfieldia</taxon>
    </lineage>
</organism>
<gene>
    <name evidence="2" type="ORF">IMZ08_19315</name>
</gene>